<evidence type="ECO:0000256" key="1">
    <source>
        <dbReference type="SAM" id="MobiDB-lite"/>
    </source>
</evidence>
<keyword evidence="3" id="KW-1185">Reference proteome</keyword>
<dbReference type="EMBL" id="GG670443">
    <property type="protein sequence ID" value="EER20714.1"/>
    <property type="molecule type" value="Genomic_DNA"/>
</dbReference>
<dbReference type="AlphaFoldDB" id="C5K498"/>
<name>C5K498_PERM5</name>
<feature type="non-terminal residue" evidence="2">
    <location>
        <position position="60"/>
    </location>
</feature>
<dbReference type="Proteomes" id="UP000007800">
    <property type="component" value="Unassembled WGS sequence"/>
</dbReference>
<dbReference type="GeneID" id="9051273"/>
<protein>
    <submittedName>
        <fullName evidence="2">Uncharacterized protein</fullName>
    </submittedName>
</protein>
<organism evidence="3">
    <name type="scientific">Perkinsus marinus (strain ATCC 50983 / TXsc)</name>
    <dbReference type="NCBI Taxonomy" id="423536"/>
    <lineage>
        <taxon>Eukaryota</taxon>
        <taxon>Sar</taxon>
        <taxon>Alveolata</taxon>
        <taxon>Perkinsozoa</taxon>
        <taxon>Perkinsea</taxon>
        <taxon>Perkinsida</taxon>
        <taxon>Perkinsidae</taxon>
        <taxon>Perkinsus</taxon>
    </lineage>
</organism>
<reference evidence="2 3" key="1">
    <citation type="submission" date="2008-07" db="EMBL/GenBank/DDBJ databases">
        <authorList>
            <person name="El-Sayed N."/>
            <person name="Caler E."/>
            <person name="Inman J."/>
            <person name="Amedeo P."/>
            <person name="Hass B."/>
            <person name="Wortman J."/>
        </authorList>
    </citation>
    <scope>NUCLEOTIDE SEQUENCE [LARGE SCALE GENOMIC DNA]</scope>
    <source>
        <strain evidence="3">ATCC 50983 / TXsc</strain>
    </source>
</reference>
<dbReference type="RefSeq" id="XP_002788918.1">
    <property type="nucleotide sequence ID" value="XM_002788872.1"/>
</dbReference>
<sequence>MQTGSENYTKELVDTEASPETEVSESSNKAAVGGLSPYADSSRGTARKGQRGKLADKSRP</sequence>
<evidence type="ECO:0000313" key="3">
    <source>
        <dbReference type="Proteomes" id="UP000007800"/>
    </source>
</evidence>
<proteinExistence type="predicted"/>
<feature type="region of interest" description="Disordered" evidence="1">
    <location>
        <begin position="1"/>
        <end position="60"/>
    </location>
</feature>
<dbReference type="InParanoid" id="C5K498"/>
<evidence type="ECO:0000313" key="2">
    <source>
        <dbReference type="EMBL" id="EER20714.1"/>
    </source>
</evidence>
<accession>C5K498</accession>
<gene>
    <name evidence="2" type="ORF">Pmar_PMAR015655</name>
</gene>